<evidence type="ECO:0000313" key="1">
    <source>
        <dbReference type="EMBL" id="CAG7734228.1"/>
    </source>
</evidence>
<dbReference type="PANTHER" id="PTHR14614:SF130">
    <property type="entry name" value="PROTEIN-LYSINE N-METHYLTRANSFERASE EEF2KMT"/>
    <property type="match status" value="1"/>
</dbReference>
<gene>
    <name evidence="1" type="ORF">AFUS01_LOCUS22627</name>
</gene>
<dbReference type="OrthoDB" id="194386at2759"/>
<dbReference type="InterPro" id="IPR019410">
    <property type="entry name" value="Methyltransf_16"/>
</dbReference>
<keyword evidence="2" id="KW-1185">Reference proteome</keyword>
<protein>
    <submittedName>
        <fullName evidence="1">Uncharacterized protein</fullName>
    </submittedName>
</protein>
<dbReference type="AlphaFoldDB" id="A0A8J2K6U6"/>
<dbReference type="EMBL" id="CAJVCH010265354">
    <property type="protein sequence ID" value="CAG7734228.1"/>
    <property type="molecule type" value="Genomic_DNA"/>
</dbReference>
<proteinExistence type="predicted"/>
<evidence type="ECO:0000313" key="2">
    <source>
        <dbReference type="Proteomes" id="UP000708208"/>
    </source>
</evidence>
<dbReference type="GO" id="GO:0032991">
    <property type="term" value="C:protein-containing complex"/>
    <property type="evidence" value="ECO:0007669"/>
    <property type="project" value="TreeGrafter"/>
</dbReference>
<sequence length="313" mass="35919">MVAVTEEAKLNLRKDYWAAKFPSQMPLNNLTGNDIYGSTQTLPHQPPVQYRIKFIKFVIKKLETSDDCSEELTEKWYETLEELSGAPVQQEPFYRLYAIAEMETPIKIYEDEKAFVSEGSTGFITWRASLELAKWISIDQLATMNGNCCWAFELGCGTGLLALAIMTKFPHLSKFFATDVHQGVLARCGQNISANQLSHKIDTSTLDWVQDEEKFSNMCQHAVDNFRQPGILLGADVIFDISVIPFLRRIIENFFSFEPLGRAYFSCAIRNQDTFDEFQRHIKESRLHIEILHNWGNEESNGVIFEVQKYLST</sequence>
<dbReference type="Proteomes" id="UP000708208">
    <property type="component" value="Unassembled WGS sequence"/>
</dbReference>
<organism evidence="1 2">
    <name type="scientific">Allacma fusca</name>
    <dbReference type="NCBI Taxonomy" id="39272"/>
    <lineage>
        <taxon>Eukaryota</taxon>
        <taxon>Metazoa</taxon>
        <taxon>Ecdysozoa</taxon>
        <taxon>Arthropoda</taxon>
        <taxon>Hexapoda</taxon>
        <taxon>Collembola</taxon>
        <taxon>Symphypleona</taxon>
        <taxon>Sminthuridae</taxon>
        <taxon>Allacma</taxon>
    </lineage>
</organism>
<accession>A0A8J2K6U6</accession>
<comment type="caution">
    <text evidence="1">The sequence shown here is derived from an EMBL/GenBank/DDBJ whole genome shotgun (WGS) entry which is preliminary data.</text>
</comment>
<dbReference type="PANTHER" id="PTHR14614">
    <property type="entry name" value="HEPATOCELLULAR CARCINOMA-ASSOCIATED ANTIGEN"/>
    <property type="match status" value="1"/>
</dbReference>
<dbReference type="Pfam" id="PF10294">
    <property type="entry name" value="Methyltransf_16"/>
    <property type="match status" value="1"/>
</dbReference>
<name>A0A8J2K6U6_9HEXA</name>
<reference evidence="1" key="1">
    <citation type="submission" date="2021-06" db="EMBL/GenBank/DDBJ databases">
        <authorList>
            <person name="Hodson N. C."/>
            <person name="Mongue J. A."/>
            <person name="Jaron S. K."/>
        </authorList>
    </citation>
    <scope>NUCLEOTIDE SEQUENCE</scope>
</reference>